<feature type="compositionally biased region" description="Basic and acidic residues" evidence="2">
    <location>
        <begin position="81"/>
        <end position="90"/>
    </location>
</feature>
<keyword evidence="1" id="KW-0808">Transferase</keyword>
<dbReference type="Proteomes" id="UP000244309">
    <property type="component" value="Unassembled WGS sequence"/>
</dbReference>
<dbReference type="EMBL" id="PKFO01000008">
    <property type="protein sequence ID" value="PVH22577.1"/>
    <property type="molecule type" value="Genomic_DNA"/>
</dbReference>
<evidence type="ECO:0000313" key="5">
    <source>
        <dbReference type="Proteomes" id="UP000244309"/>
    </source>
</evidence>
<dbReference type="SMART" id="SM00330">
    <property type="entry name" value="PIPKc"/>
    <property type="match status" value="1"/>
</dbReference>
<dbReference type="GO" id="GO:0005524">
    <property type="term" value="F:ATP binding"/>
    <property type="evidence" value="ECO:0007669"/>
    <property type="project" value="UniProtKB-UniRule"/>
</dbReference>
<feature type="region of interest" description="Disordered" evidence="2">
    <location>
        <begin position="122"/>
        <end position="168"/>
    </location>
</feature>
<keyword evidence="1" id="KW-0067">ATP-binding</keyword>
<dbReference type="GO" id="GO:0046854">
    <property type="term" value="P:phosphatidylinositol phosphate biosynthetic process"/>
    <property type="evidence" value="ECO:0007669"/>
    <property type="project" value="TreeGrafter"/>
</dbReference>
<dbReference type="GO" id="GO:0005739">
    <property type="term" value="C:mitochondrion"/>
    <property type="evidence" value="ECO:0007669"/>
    <property type="project" value="UniProtKB-SubCell"/>
</dbReference>
<dbReference type="Gene3D" id="3.30.810.10">
    <property type="entry name" value="2-Layer Sandwich"/>
    <property type="match status" value="1"/>
</dbReference>
<accession>A0A2V1AWW7</accession>
<reference evidence="4 5" key="1">
    <citation type="submission" date="2017-12" db="EMBL/GenBank/DDBJ databases">
        <title>Genome Sequence of a Multidrug-Resistant Candida haemulonii Isolate from a Patient with Chronic Leg Ulcers in Israel.</title>
        <authorList>
            <person name="Chow N.A."/>
            <person name="Gade L."/>
            <person name="Batra D."/>
            <person name="Rowe L.A."/>
            <person name="Ben-Ami R."/>
            <person name="Loparev V.N."/>
            <person name="Litvintseva A.P."/>
        </authorList>
    </citation>
    <scope>NUCLEOTIDE SEQUENCE [LARGE SCALE GENOMIC DNA]</scope>
    <source>
        <strain evidence="4 5">B11899</strain>
    </source>
</reference>
<keyword evidence="1" id="KW-0418">Kinase</keyword>
<dbReference type="SUPFAM" id="SSF56104">
    <property type="entry name" value="SAICAR synthase-like"/>
    <property type="match status" value="1"/>
</dbReference>
<dbReference type="PANTHER" id="PTHR23086:SF8">
    <property type="entry name" value="PHOSPHATIDYLINOSITOL 5-PHOSPHATE 4-KINASE, ISOFORM A"/>
    <property type="match status" value="1"/>
</dbReference>
<dbReference type="STRING" id="45357.A0A2V1AWW7"/>
<comment type="caution">
    <text evidence="4">The sequence shown here is derived from an EMBL/GenBank/DDBJ whole genome shotgun (WGS) entry which is preliminary data.</text>
</comment>
<feature type="compositionally biased region" description="Polar residues" evidence="2">
    <location>
        <begin position="139"/>
        <end position="151"/>
    </location>
</feature>
<dbReference type="VEuPathDB" id="FungiDB:CXQ85_005149"/>
<dbReference type="Gene3D" id="3.30.800.10">
    <property type="entry name" value="Phosphatidylinositol Phosphate Kinase II Beta"/>
    <property type="match status" value="1"/>
</dbReference>
<dbReference type="RefSeq" id="XP_025343517.1">
    <property type="nucleotide sequence ID" value="XM_025488750.1"/>
</dbReference>
<feature type="domain" description="PIPK" evidence="3">
    <location>
        <begin position="191"/>
        <end position="570"/>
    </location>
</feature>
<dbReference type="PANTHER" id="PTHR23086">
    <property type="entry name" value="PHOSPHATIDYLINOSITOL-4-PHOSPHATE 5-KINASE"/>
    <property type="match status" value="1"/>
</dbReference>
<proteinExistence type="predicted"/>
<dbReference type="Pfam" id="PF01504">
    <property type="entry name" value="PIP5K"/>
    <property type="match status" value="1"/>
</dbReference>
<keyword evidence="1" id="KW-0547">Nucleotide-binding</keyword>
<dbReference type="InterPro" id="IPR027483">
    <property type="entry name" value="PInositol-4-P-4/5-kinase_C_sf"/>
</dbReference>
<evidence type="ECO:0000259" key="3">
    <source>
        <dbReference type="PROSITE" id="PS51455"/>
    </source>
</evidence>
<dbReference type="PROSITE" id="PS51455">
    <property type="entry name" value="PIPK"/>
    <property type="match status" value="1"/>
</dbReference>
<dbReference type="GO" id="GO:0005886">
    <property type="term" value="C:plasma membrane"/>
    <property type="evidence" value="ECO:0007669"/>
    <property type="project" value="TreeGrafter"/>
</dbReference>
<organism evidence="4 5">
    <name type="scientific">Candidozyma haemuli</name>
    <dbReference type="NCBI Taxonomy" id="45357"/>
    <lineage>
        <taxon>Eukaryota</taxon>
        <taxon>Fungi</taxon>
        <taxon>Dikarya</taxon>
        <taxon>Ascomycota</taxon>
        <taxon>Saccharomycotina</taxon>
        <taxon>Pichiomycetes</taxon>
        <taxon>Metschnikowiaceae</taxon>
        <taxon>Candidozyma</taxon>
    </lineage>
</organism>
<dbReference type="GO" id="GO:0016308">
    <property type="term" value="F:1-phosphatidylinositol-4-phosphate 5-kinase activity"/>
    <property type="evidence" value="ECO:0007669"/>
    <property type="project" value="TreeGrafter"/>
</dbReference>
<evidence type="ECO:0000256" key="2">
    <source>
        <dbReference type="SAM" id="MobiDB-lite"/>
    </source>
</evidence>
<dbReference type="InterPro" id="IPR023610">
    <property type="entry name" value="PInositol-4/5-P-5/4-kinase"/>
</dbReference>
<dbReference type="GeneID" id="37010479"/>
<dbReference type="InterPro" id="IPR027484">
    <property type="entry name" value="PInositol-4-P-5-kinase_N"/>
</dbReference>
<feature type="compositionally biased region" description="Basic and acidic residues" evidence="2">
    <location>
        <begin position="98"/>
        <end position="109"/>
    </location>
</feature>
<dbReference type="InterPro" id="IPR002498">
    <property type="entry name" value="PInositol-4-P-4/5-kinase_core"/>
</dbReference>
<feature type="region of interest" description="Disordered" evidence="2">
    <location>
        <begin position="1"/>
        <end position="109"/>
    </location>
</feature>
<sequence>MISLGTVPAVDVHSSNNTSHAKASKSRKEKFKENPLTPTSRSLRGGPSDNSEAASGETVPSSIADDTPPQAASFHTLTNKSFKDDGRLTLEDPVTCEGPERESHLLKDDIQDPKAVLIHVVGPSANSGKDNGHDCSENIDASKSISCNSRNPPLRRHTSPPPPVETPKVGSADIPLGSYSLSNNLDQRASTGRASLPTFTRASSTADIPKLRMSPRKDSFNDEISRMRNSIIVKRNLKKQQRLDTFEDENVFVGNRISEGHENFVTAYNMLTGIRVAVSRCSGMMKRIDDGDFKSTKKLTFNMDGNELTPSSKYDFKFKDYCPEVFRDLRTLFGIDPADYLISITGKYILSELVMNNLFPPHRDIHHKYDLKGSTWGRYTSFPPVEQEKSDMSHITLKDLNWLERKEIISFGPKKRKIFLGQLEADVEFLKRINAMDYSLLLGVHDVQKGNSSTITNLSVFDPISNNKNDLIKTNPRDINREADLPAGNFPGRSKYIFYGHDGGIRGTNEDNEPLRIIYYLGIIDCLTDYSIKKRLETMWRSIGHNRSTISAVPAKEYGDLFVKRNALLMIQGSARHINSRLRLLNPIKTALLEGRVQTYEELVSAEPTSLLVSSSVNSRSMISFKCLSPKSIAPLELTGSNDWAVLQKDALQIYGGPSLVVAKHKVPKLISRGFAKRLGQVKRGRTGLASLATRGFTFIGGRGVAALAGSGSVFVITVRENEDVLINKNNLLALSVNGPHDLQNCVVEAQVPGETDNKNPVPREPLRAIHSLDDFLKSFSIVVTRVYEAWYWFSSTVKLYLWGRNNFIRIVGPRTVLLQSEAPRAHFVFGSGNNIASEKFLETTREKSPSDFLHVVSCAQDKPSIKSTSSFVTAPKGTTQT</sequence>
<dbReference type="AlphaFoldDB" id="A0A2V1AWW7"/>
<gene>
    <name evidence="4" type="ORF">CXQ85_005149</name>
</gene>
<protein>
    <recommendedName>
        <fullName evidence="3">PIPK domain-containing protein</fullName>
    </recommendedName>
</protein>
<keyword evidence="5" id="KW-1185">Reference proteome</keyword>
<dbReference type="OrthoDB" id="20783at2759"/>
<evidence type="ECO:0000256" key="1">
    <source>
        <dbReference type="PROSITE-ProRule" id="PRU00781"/>
    </source>
</evidence>
<evidence type="ECO:0000313" key="4">
    <source>
        <dbReference type="EMBL" id="PVH22577.1"/>
    </source>
</evidence>
<feature type="compositionally biased region" description="Polar residues" evidence="2">
    <location>
        <begin position="36"/>
        <end position="61"/>
    </location>
</feature>
<name>A0A2V1AWW7_9ASCO</name>